<sequence length="42" mass="5088">MYLVCGKWNYIPLQKLLSRLLYLGHSAVLHHMHNATHLYWYC</sequence>
<reference evidence="1" key="2">
    <citation type="journal article" date="2015" name="Fish Shellfish Immunol.">
        <title>Early steps in the European eel (Anguilla anguilla)-Vibrio vulnificus interaction in the gills: Role of the RtxA13 toxin.</title>
        <authorList>
            <person name="Callol A."/>
            <person name="Pajuelo D."/>
            <person name="Ebbesson L."/>
            <person name="Teles M."/>
            <person name="MacKenzie S."/>
            <person name="Amaro C."/>
        </authorList>
    </citation>
    <scope>NUCLEOTIDE SEQUENCE</scope>
</reference>
<dbReference type="EMBL" id="GBXM01103453">
    <property type="protein sequence ID" value="JAH05124.1"/>
    <property type="molecule type" value="Transcribed_RNA"/>
</dbReference>
<evidence type="ECO:0000313" key="1">
    <source>
        <dbReference type="EMBL" id="JAH05124.1"/>
    </source>
</evidence>
<organism evidence="1">
    <name type="scientific">Anguilla anguilla</name>
    <name type="common">European freshwater eel</name>
    <name type="synonym">Muraena anguilla</name>
    <dbReference type="NCBI Taxonomy" id="7936"/>
    <lineage>
        <taxon>Eukaryota</taxon>
        <taxon>Metazoa</taxon>
        <taxon>Chordata</taxon>
        <taxon>Craniata</taxon>
        <taxon>Vertebrata</taxon>
        <taxon>Euteleostomi</taxon>
        <taxon>Actinopterygii</taxon>
        <taxon>Neopterygii</taxon>
        <taxon>Teleostei</taxon>
        <taxon>Anguilliformes</taxon>
        <taxon>Anguillidae</taxon>
        <taxon>Anguilla</taxon>
    </lineage>
</organism>
<protein>
    <submittedName>
        <fullName evidence="1">Uncharacterized protein</fullName>
    </submittedName>
</protein>
<reference evidence="1" key="1">
    <citation type="submission" date="2014-11" db="EMBL/GenBank/DDBJ databases">
        <authorList>
            <person name="Amaro Gonzalez C."/>
        </authorList>
    </citation>
    <scope>NUCLEOTIDE SEQUENCE</scope>
</reference>
<proteinExistence type="predicted"/>
<accession>A0A0E9PKT3</accession>
<dbReference type="AlphaFoldDB" id="A0A0E9PKT3"/>
<name>A0A0E9PKT3_ANGAN</name>